<evidence type="ECO:0000256" key="1">
    <source>
        <dbReference type="ARBA" id="ARBA00000868"/>
    </source>
</evidence>
<evidence type="ECO:0000256" key="3">
    <source>
        <dbReference type="ARBA" id="ARBA00004496"/>
    </source>
</evidence>
<evidence type="ECO:0000313" key="15">
    <source>
        <dbReference type="Proteomes" id="UP001324634"/>
    </source>
</evidence>
<dbReference type="SUPFAM" id="SSF53271">
    <property type="entry name" value="PRTase-like"/>
    <property type="match status" value="1"/>
</dbReference>
<dbReference type="PANTHER" id="PTHR11776">
    <property type="entry name" value="ADENINE PHOSPHORIBOSYLTRANSFERASE"/>
    <property type="match status" value="1"/>
</dbReference>
<keyword evidence="10 12" id="KW-0808">Transferase</keyword>
<evidence type="ECO:0000259" key="13">
    <source>
        <dbReference type="Pfam" id="PF00156"/>
    </source>
</evidence>
<sequence length="166" mass="18396">MHPFESHIRNVPDFPKAGIMFKDITPLLQERFPEVIEAMSQGIDWSKVDYVVGIESRGFILGAAMAQLKGKGFIPMRKKGKLPPPVIAETYALEYGTDTLEMIKEEKPGRVVLVDDVLATGGTLKAAAALCEKNKLHVEGMALLINLTFLNKFKEEGKPVHSVLNY</sequence>
<dbReference type="PANTHER" id="PTHR11776:SF7">
    <property type="entry name" value="PHOSPHORIBOSYLTRANSFERASE DOMAIN-CONTAINING PROTEIN"/>
    <property type="match status" value="1"/>
</dbReference>
<keyword evidence="9 12" id="KW-0328">Glycosyltransferase</keyword>
<keyword evidence="15" id="KW-1185">Reference proteome</keyword>
<dbReference type="InterPro" id="IPR029057">
    <property type="entry name" value="PRTase-like"/>
</dbReference>
<feature type="domain" description="Phosphoribosyltransferase" evidence="13">
    <location>
        <begin position="40"/>
        <end position="137"/>
    </location>
</feature>
<dbReference type="InterPro" id="IPR005764">
    <property type="entry name" value="Ade_phspho_trans"/>
</dbReference>
<dbReference type="Proteomes" id="UP001324634">
    <property type="component" value="Chromosome"/>
</dbReference>
<protein>
    <recommendedName>
        <fullName evidence="7 12">Adenine phosphoribosyltransferase</fullName>
        <shortName evidence="12">APRT</shortName>
        <ecNumber evidence="7 12">2.4.2.7</ecNumber>
    </recommendedName>
</protein>
<dbReference type="CDD" id="cd06223">
    <property type="entry name" value="PRTases_typeI"/>
    <property type="match status" value="1"/>
</dbReference>
<gene>
    <name evidence="12" type="primary">apt</name>
    <name evidence="14" type="ORF">SOO65_00035</name>
</gene>
<evidence type="ECO:0000256" key="7">
    <source>
        <dbReference type="ARBA" id="ARBA00011893"/>
    </source>
</evidence>
<comment type="function">
    <text evidence="2 12">Catalyzes a salvage reaction resulting in the formation of AMP, that is energically less costly than de novo synthesis.</text>
</comment>
<dbReference type="GO" id="GO:0003999">
    <property type="term" value="F:adenine phosphoribosyltransferase activity"/>
    <property type="evidence" value="ECO:0007669"/>
    <property type="project" value="UniProtKB-UniRule"/>
</dbReference>
<evidence type="ECO:0000256" key="6">
    <source>
        <dbReference type="ARBA" id="ARBA00011738"/>
    </source>
</evidence>
<dbReference type="KEGG" id="psti:SOO65_00035"/>
<dbReference type="FunFam" id="3.40.50.2020:FF:000004">
    <property type="entry name" value="Adenine phosphoribosyltransferase"/>
    <property type="match status" value="1"/>
</dbReference>
<dbReference type="GO" id="GO:0005737">
    <property type="term" value="C:cytoplasm"/>
    <property type="evidence" value="ECO:0007669"/>
    <property type="project" value="UniProtKB-SubCell"/>
</dbReference>
<accession>A0AAX4HPD8</accession>
<dbReference type="NCBIfam" id="NF002636">
    <property type="entry name" value="PRK02304.1-5"/>
    <property type="match status" value="1"/>
</dbReference>
<dbReference type="EMBL" id="CP139487">
    <property type="protein sequence ID" value="WPU65137.1"/>
    <property type="molecule type" value="Genomic_DNA"/>
</dbReference>
<dbReference type="AlphaFoldDB" id="A0AAX4HPD8"/>
<dbReference type="Pfam" id="PF00156">
    <property type="entry name" value="Pribosyltran"/>
    <property type="match status" value="1"/>
</dbReference>
<dbReference type="EC" id="2.4.2.7" evidence="7 12"/>
<dbReference type="InterPro" id="IPR000836">
    <property type="entry name" value="PRTase_dom"/>
</dbReference>
<dbReference type="RefSeq" id="WP_321395206.1">
    <property type="nucleotide sequence ID" value="NZ_CP139487.1"/>
</dbReference>
<evidence type="ECO:0000256" key="4">
    <source>
        <dbReference type="ARBA" id="ARBA00004659"/>
    </source>
</evidence>
<evidence type="ECO:0000256" key="9">
    <source>
        <dbReference type="ARBA" id="ARBA00022676"/>
    </source>
</evidence>
<evidence type="ECO:0000313" key="14">
    <source>
        <dbReference type="EMBL" id="WPU65137.1"/>
    </source>
</evidence>
<reference evidence="14 15" key="1">
    <citation type="submission" date="2023-11" db="EMBL/GenBank/DDBJ databases">
        <title>Peredibacter starrii A3.12.</title>
        <authorList>
            <person name="Mitchell R.J."/>
        </authorList>
    </citation>
    <scope>NUCLEOTIDE SEQUENCE [LARGE SCALE GENOMIC DNA]</scope>
    <source>
        <strain evidence="14 15">A3.12</strain>
    </source>
</reference>
<organism evidence="14 15">
    <name type="scientific">Peredibacter starrii</name>
    <dbReference type="NCBI Taxonomy" id="28202"/>
    <lineage>
        <taxon>Bacteria</taxon>
        <taxon>Pseudomonadati</taxon>
        <taxon>Bdellovibrionota</taxon>
        <taxon>Bacteriovoracia</taxon>
        <taxon>Bacteriovoracales</taxon>
        <taxon>Bacteriovoracaceae</taxon>
        <taxon>Peredibacter</taxon>
    </lineage>
</organism>
<dbReference type="GO" id="GO:0006166">
    <property type="term" value="P:purine ribonucleoside salvage"/>
    <property type="evidence" value="ECO:0007669"/>
    <property type="project" value="UniProtKB-KW"/>
</dbReference>
<comment type="subunit">
    <text evidence="6 12">Homodimer.</text>
</comment>
<dbReference type="GO" id="GO:0044209">
    <property type="term" value="P:AMP salvage"/>
    <property type="evidence" value="ECO:0007669"/>
    <property type="project" value="UniProtKB-UniRule"/>
</dbReference>
<dbReference type="HAMAP" id="MF_00004">
    <property type="entry name" value="Aden_phosphoribosyltr"/>
    <property type="match status" value="1"/>
</dbReference>
<evidence type="ECO:0000256" key="10">
    <source>
        <dbReference type="ARBA" id="ARBA00022679"/>
    </source>
</evidence>
<comment type="catalytic activity">
    <reaction evidence="1 12">
        <text>AMP + diphosphate = 5-phospho-alpha-D-ribose 1-diphosphate + adenine</text>
        <dbReference type="Rhea" id="RHEA:16609"/>
        <dbReference type="ChEBI" id="CHEBI:16708"/>
        <dbReference type="ChEBI" id="CHEBI:33019"/>
        <dbReference type="ChEBI" id="CHEBI:58017"/>
        <dbReference type="ChEBI" id="CHEBI:456215"/>
        <dbReference type="EC" id="2.4.2.7"/>
    </reaction>
</comment>
<dbReference type="Gene3D" id="3.40.50.2020">
    <property type="match status" value="1"/>
</dbReference>
<evidence type="ECO:0000256" key="5">
    <source>
        <dbReference type="ARBA" id="ARBA00008391"/>
    </source>
</evidence>
<evidence type="ECO:0000256" key="2">
    <source>
        <dbReference type="ARBA" id="ARBA00003968"/>
    </source>
</evidence>
<proteinExistence type="inferred from homology"/>
<evidence type="ECO:0000256" key="11">
    <source>
        <dbReference type="ARBA" id="ARBA00022726"/>
    </source>
</evidence>
<comment type="similarity">
    <text evidence="5 12">Belongs to the purine/pyrimidine phosphoribosyltransferase family.</text>
</comment>
<dbReference type="InterPro" id="IPR050120">
    <property type="entry name" value="Adenine_PRTase"/>
</dbReference>
<evidence type="ECO:0000256" key="12">
    <source>
        <dbReference type="HAMAP-Rule" id="MF_00004"/>
    </source>
</evidence>
<keyword evidence="11 12" id="KW-0660">Purine salvage</keyword>
<evidence type="ECO:0000256" key="8">
    <source>
        <dbReference type="ARBA" id="ARBA00022490"/>
    </source>
</evidence>
<name>A0AAX4HPD8_9BACT</name>
<keyword evidence="8 12" id="KW-0963">Cytoplasm</keyword>
<comment type="pathway">
    <text evidence="4 12">Purine metabolism; AMP biosynthesis via salvage pathway; AMP from adenine: step 1/1.</text>
</comment>
<comment type="subcellular location">
    <subcellularLocation>
        <location evidence="3 12">Cytoplasm</location>
    </subcellularLocation>
</comment>
<dbReference type="GO" id="GO:0006168">
    <property type="term" value="P:adenine salvage"/>
    <property type="evidence" value="ECO:0007669"/>
    <property type="project" value="InterPro"/>
</dbReference>